<proteinExistence type="predicted"/>
<dbReference type="EMBL" id="AP018165">
    <property type="protein sequence ID" value="BAX97323.1"/>
    <property type="molecule type" value="Genomic_DNA"/>
</dbReference>
<gene>
    <name evidence="1" type="ORF">MSTE_02007</name>
</gene>
<name>A0A1Z4EWJ3_9MYCO</name>
<dbReference type="Proteomes" id="UP000217954">
    <property type="component" value="Chromosome"/>
</dbReference>
<sequence>MSARQVIPVAPGIFIDENPVVAIVYDPSEGASFTEAVPLVINGSGGIEAYKSGGEKLRTYTGSWS</sequence>
<organism evidence="1 2">
    <name type="scientific">[Mycobacterium] stephanolepidis</name>
    <dbReference type="NCBI Taxonomy" id="1520670"/>
    <lineage>
        <taxon>Bacteria</taxon>
        <taxon>Bacillati</taxon>
        <taxon>Actinomycetota</taxon>
        <taxon>Actinomycetes</taxon>
        <taxon>Mycobacteriales</taxon>
        <taxon>Mycobacteriaceae</taxon>
        <taxon>Mycobacteroides</taxon>
    </lineage>
</organism>
<keyword evidence="2" id="KW-1185">Reference proteome</keyword>
<dbReference type="AlphaFoldDB" id="A0A1Z4EWJ3"/>
<evidence type="ECO:0000313" key="2">
    <source>
        <dbReference type="Proteomes" id="UP000217954"/>
    </source>
</evidence>
<reference evidence="2" key="1">
    <citation type="journal article" date="2017" name="Genome Announc.">
        <title>Complete Genome Sequence of Mycobacterium stephanolepidis.</title>
        <authorList>
            <person name="Fukano H."/>
            <person name="Yoshida M."/>
            <person name="Katayama Y."/>
            <person name="Omatsu T."/>
            <person name="Mizutani T."/>
            <person name="Kurata O."/>
            <person name="Wada S."/>
            <person name="Hoshino Y."/>
        </authorList>
    </citation>
    <scope>NUCLEOTIDE SEQUENCE [LARGE SCALE GENOMIC DNA]</scope>
    <source>
        <strain evidence="2">NJB0901</strain>
    </source>
</reference>
<protein>
    <submittedName>
        <fullName evidence="1">Uncharacterized protein</fullName>
    </submittedName>
</protein>
<evidence type="ECO:0000313" key="1">
    <source>
        <dbReference type="EMBL" id="BAX97323.1"/>
    </source>
</evidence>
<dbReference type="KEGG" id="mste:MSTE_02007"/>
<reference evidence="1 2" key="2">
    <citation type="journal article" date="2017" name="Int. J. Syst. Evol. Microbiol.">
        <title>Mycobacterium stephanolepidis sp. nov., a rapidly growing species related to Mycobacterium chelonae, isolated from marine teleost fish, Stephanolepis cirrhifer.</title>
        <authorList>
            <person name="Fukano H."/>
            <person name="Wada S."/>
            <person name="Kurata O."/>
            <person name="Katayama K."/>
            <person name="Fujiwara N."/>
            <person name="Hoshino Y."/>
        </authorList>
    </citation>
    <scope>NUCLEOTIDE SEQUENCE [LARGE SCALE GENOMIC DNA]</scope>
    <source>
        <strain evidence="1 2">NJB0901</strain>
    </source>
</reference>
<accession>A0A1Z4EWJ3</accession>